<dbReference type="PANTHER" id="PTHR43441">
    <property type="entry name" value="RIBOSOMAL-PROTEIN-SERINE ACETYLTRANSFERASE"/>
    <property type="match status" value="1"/>
</dbReference>
<keyword evidence="2" id="KW-0808">Transferase</keyword>
<dbReference type="RefSeq" id="WP_115218396.1">
    <property type="nucleotide sequence ID" value="NZ_UHIA01000004.1"/>
</dbReference>
<dbReference type="Gene3D" id="3.40.630.30">
    <property type="match status" value="1"/>
</dbReference>
<dbReference type="PANTHER" id="PTHR43441:SF2">
    <property type="entry name" value="FAMILY ACETYLTRANSFERASE, PUTATIVE (AFU_ORTHOLOGUE AFUA_7G00850)-RELATED"/>
    <property type="match status" value="1"/>
</dbReference>
<dbReference type="GO" id="GO:0008999">
    <property type="term" value="F:protein-N-terminal-alanine acetyltransferase activity"/>
    <property type="evidence" value="ECO:0007669"/>
    <property type="project" value="TreeGrafter"/>
</dbReference>
<dbReference type="InterPro" id="IPR051908">
    <property type="entry name" value="Ribosomal_N-acetyltransferase"/>
</dbReference>
<dbReference type="EC" id="2.3.1.-" evidence="2"/>
<dbReference type="EMBL" id="UHIA01000004">
    <property type="protein sequence ID" value="SUO96737.1"/>
    <property type="molecule type" value="Genomic_DNA"/>
</dbReference>
<sequence length="229" mass="26569">MQTNAYGQAIGQSLRDFQAGELPQVQLLQGQYCRLEKIGTAHTEDLWAVYNDKTPAQNWTYLPPKYGPFADKNDFSAFMQEMMQSQDPYHFAIIDQADGKALGTFSLMRIDRANRSVEVGAVIYGEALKRSRIAGEAQFLLAQYVFEQLRYRRYEWKCDSLNDPSRRAALRLGFQFEGIFRQHLVYHGRNRDTAWFSMLDSEWAANKARFQRWLAADNFDVQGRQKTPL</sequence>
<reference evidence="2 3" key="1">
    <citation type="submission" date="2018-06" db="EMBL/GenBank/DDBJ databases">
        <authorList>
            <consortium name="Pathogen Informatics"/>
            <person name="Doyle S."/>
        </authorList>
    </citation>
    <scope>NUCLEOTIDE SEQUENCE [LARGE SCALE GENOMIC DNA]</scope>
    <source>
        <strain evidence="2 3">NCTC10717</strain>
    </source>
</reference>
<dbReference type="OrthoDB" id="5295305at2"/>
<dbReference type="PROSITE" id="PS51186">
    <property type="entry name" value="GNAT"/>
    <property type="match status" value="1"/>
</dbReference>
<dbReference type="AlphaFoldDB" id="A0A380MZ42"/>
<dbReference type="FunFam" id="3.40.630.30:FF:000047">
    <property type="entry name" value="Acetyltransferase, GNAT family"/>
    <property type="match status" value="1"/>
</dbReference>
<dbReference type="InterPro" id="IPR000182">
    <property type="entry name" value="GNAT_dom"/>
</dbReference>
<evidence type="ECO:0000313" key="2">
    <source>
        <dbReference type="EMBL" id="SUO96737.1"/>
    </source>
</evidence>
<gene>
    <name evidence="2" type="primary">ydaF</name>
    <name evidence="2" type="ORF">NCTC10717_01149</name>
</gene>
<keyword evidence="2" id="KW-0012">Acyltransferase</keyword>
<dbReference type="Proteomes" id="UP000254575">
    <property type="component" value="Unassembled WGS sequence"/>
</dbReference>
<accession>A0A380MZ42</accession>
<dbReference type="Pfam" id="PF13302">
    <property type="entry name" value="Acetyltransf_3"/>
    <property type="match status" value="1"/>
</dbReference>
<evidence type="ECO:0000259" key="1">
    <source>
        <dbReference type="PROSITE" id="PS51186"/>
    </source>
</evidence>
<name>A0A380MZ42_9GAMM</name>
<dbReference type="InterPro" id="IPR016181">
    <property type="entry name" value="Acyl_CoA_acyltransferase"/>
</dbReference>
<feature type="domain" description="N-acetyltransferase" evidence="1">
    <location>
        <begin position="36"/>
        <end position="192"/>
    </location>
</feature>
<protein>
    <submittedName>
        <fullName evidence="2">Ribosomal N-acetyltransferase YdaF</fullName>
        <ecNumber evidence="2">2.3.1.-</ecNumber>
    </submittedName>
</protein>
<proteinExistence type="predicted"/>
<organism evidence="2 3">
    <name type="scientific">Suttonella indologenes</name>
    <dbReference type="NCBI Taxonomy" id="13276"/>
    <lineage>
        <taxon>Bacteria</taxon>
        <taxon>Pseudomonadati</taxon>
        <taxon>Pseudomonadota</taxon>
        <taxon>Gammaproteobacteria</taxon>
        <taxon>Cardiobacteriales</taxon>
        <taxon>Cardiobacteriaceae</taxon>
        <taxon>Suttonella</taxon>
    </lineage>
</organism>
<evidence type="ECO:0000313" key="3">
    <source>
        <dbReference type="Proteomes" id="UP000254575"/>
    </source>
</evidence>
<dbReference type="SUPFAM" id="SSF55729">
    <property type="entry name" value="Acyl-CoA N-acyltransferases (Nat)"/>
    <property type="match status" value="1"/>
</dbReference>
<keyword evidence="3" id="KW-1185">Reference proteome</keyword>
<dbReference type="GO" id="GO:1990189">
    <property type="term" value="F:protein N-terminal-serine acetyltransferase activity"/>
    <property type="evidence" value="ECO:0007669"/>
    <property type="project" value="TreeGrafter"/>
</dbReference>